<evidence type="ECO:0000256" key="2">
    <source>
        <dbReference type="ARBA" id="ARBA00023015"/>
    </source>
</evidence>
<comment type="subcellular location">
    <subcellularLocation>
        <location evidence="1">Nucleus</location>
    </subcellularLocation>
</comment>
<reference evidence="5 6" key="1">
    <citation type="journal article" date="2018" name="PLoS Genet.">
        <title>Population sequencing reveals clonal diversity and ancestral inbreeding in the grapevine cultivar Chardonnay.</title>
        <authorList>
            <person name="Roach M.J."/>
            <person name="Johnson D.L."/>
            <person name="Bohlmann J."/>
            <person name="van Vuuren H.J."/>
            <person name="Jones S.J."/>
            <person name="Pretorius I.S."/>
            <person name="Schmidt S.A."/>
            <person name="Borneman A.R."/>
        </authorList>
    </citation>
    <scope>NUCLEOTIDE SEQUENCE [LARGE SCALE GENOMIC DNA]</scope>
    <source>
        <strain evidence="6">cv. Chardonnay</strain>
        <tissue evidence="5">Leaf</tissue>
    </source>
</reference>
<dbReference type="AlphaFoldDB" id="A0A438KB15"/>
<accession>A0A438KB15</accession>
<dbReference type="Proteomes" id="UP000288805">
    <property type="component" value="Unassembled WGS sequence"/>
</dbReference>
<name>A0A438KB15_VITVI</name>
<dbReference type="PANTHER" id="PTHR33124:SF9">
    <property type="entry name" value="TRANSCRIPTION FACTOR"/>
    <property type="match status" value="1"/>
</dbReference>
<protein>
    <recommendedName>
        <fullName evidence="7">Transcription factor PAR2</fullName>
    </recommendedName>
</protein>
<evidence type="ECO:0000256" key="3">
    <source>
        <dbReference type="ARBA" id="ARBA00023163"/>
    </source>
</evidence>
<keyword evidence="3" id="KW-0804">Transcription</keyword>
<dbReference type="GO" id="GO:0005634">
    <property type="term" value="C:nucleus"/>
    <property type="evidence" value="ECO:0007669"/>
    <property type="project" value="UniProtKB-SubCell"/>
</dbReference>
<evidence type="ECO:0000256" key="1">
    <source>
        <dbReference type="ARBA" id="ARBA00004123"/>
    </source>
</evidence>
<dbReference type="EMBL" id="QGNW01000011">
    <property type="protein sequence ID" value="RVX18384.1"/>
    <property type="molecule type" value="Genomic_DNA"/>
</dbReference>
<dbReference type="GO" id="GO:0006355">
    <property type="term" value="P:regulation of DNA-templated transcription"/>
    <property type="evidence" value="ECO:0007669"/>
    <property type="project" value="InterPro"/>
</dbReference>
<dbReference type="InterPro" id="IPR044660">
    <property type="entry name" value="IBH1-like"/>
</dbReference>
<keyword evidence="4" id="KW-0539">Nucleus</keyword>
<sequence>MGSYKNACLQKNTRRRGAPRKVLMKFQKLQRLVPGGHGLQPDQLFLQTADYILHLKLQVNVLEAILKLHGP</sequence>
<gene>
    <name evidence="5" type="ORF">CK203_006671</name>
</gene>
<evidence type="ECO:0000256" key="4">
    <source>
        <dbReference type="ARBA" id="ARBA00023242"/>
    </source>
</evidence>
<evidence type="ECO:0000313" key="5">
    <source>
        <dbReference type="EMBL" id="RVX18384.1"/>
    </source>
</evidence>
<comment type="caution">
    <text evidence="5">The sequence shown here is derived from an EMBL/GenBank/DDBJ whole genome shotgun (WGS) entry which is preliminary data.</text>
</comment>
<dbReference type="InterPro" id="IPR044549">
    <property type="entry name" value="bHLH_AtIBH1-like"/>
</dbReference>
<dbReference type="CDD" id="cd11444">
    <property type="entry name" value="bHLH_AtIBH1_like"/>
    <property type="match status" value="1"/>
</dbReference>
<evidence type="ECO:0008006" key="7">
    <source>
        <dbReference type="Google" id="ProtNLM"/>
    </source>
</evidence>
<keyword evidence="2" id="KW-0805">Transcription regulation</keyword>
<organism evidence="5 6">
    <name type="scientific">Vitis vinifera</name>
    <name type="common">Grape</name>
    <dbReference type="NCBI Taxonomy" id="29760"/>
    <lineage>
        <taxon>Eukaryota</taxon>
        <taxon>Viridiplantae</taxon>
        <taxon>Streptophyta</taxon>
        <taxon>Embryophyta</taxon>
        <taxon>Tracheophyta</taxon>
        <taxon>Spermatophyta</taxon>
        <taxon>Magnoliopsida</taxon>
        <taxon>eudicotyledons</taxon>
        <taxon>Gunneridae</taxon>
        <taxon>Pentapetalae</taxon>
        <taxon>rosids</taxon>
        <taxon>Vitales</taxon>
        <taxon>Vitaceae</taxon>
        <taxon>Viteae</taxon>
        <taxon>Vitis</taxon>
    </lineage>
</organism>
<proteinExistence type="predicted"/>
<evidence type="ECO:0000313" key="6">
    <source>
        <dbReference type="Proteomes" id="UP000288805"/>
    </source>
</evidence>
<dbReference type="PANTHER" id="PTHR33124">
    <property type="entry name" value="TRANSCRIPTION FACTOR IBH1-LIKE 1"/>
    <property type="match status" value="1"/>
</dbReference>